<dbReference type="EMBL" id="CP097899">
    <property type="protein sequence ID" value="URN94535.1"/>
    <property type="molecule type" value="Genomic_DNA"/>
</dbReference>
<dbReference type="AlphaFoldDB" id="A0A9J6ZES4"/>
<proteinExistence type="predicted"/>
<protein>
    <submittedName>
        <fullName evidence="1">Uncharacterized protein</fullName>
    </submittedName>
</protein>
<dbReference type="KEGG" id="plig:NAG76_22405"/>
<accession>A0A9J6ZES4</accession>
<organism evidence="1 2">
    <name type="scientific">Candidatus Pristimantibacillus lignocellulolyticus</name>
    <dbReference type="NCBI Taxonomy" id="2994561"/>
    <lineage>
        <taxon>Bacteria</taxon>
        <taxon>Bacillati</taxon>
        <taxon>Bacillota</taxon>
        <taxon>Bacilli</taxon>
        <taxon>Bacillales</taxon>
        <taxon>Paenibacillaceae</taxon>
        <taxon>Candidatus Pristimantibacillus</taxon>
    </lineage>
</organism>
<sequence>MKYLTVIANNDLLSKRILKGDSLRVAEQHEFTEQGAYIVYVNGELIVSDDENVIKNNFVRGKVKSIVITP</sequence>
<reference evidence="1" key="1">
    <citation type="submission" date="2022-05" db="EMBL/GenBank/DDBJ databases">
        <title>Novel bacterial taxa in a minimal lignocellulolytic consortium and its capacity to transform plastics disclosed by genome-resolved metagenomics.</title>
        <authorList>
            <person name="Rodriguez C.A.D."/>
            <person name="Diaz-Garcia L."/>
            <person name="Herrera K."/>
            <person name="Tarazona N.A."/>
            <person name="Sproer C."/>
            <person name="Overmann J."/>
            <person name="Jimenez D.J."/>
        </authorList>
    </citation>
    <scope>NUCLEOTIDE SEQUENCE</scope>
    <source>
        <strain evidence="1">MAG5</strain>
    </source>
</reference>
<name>A0A9J6ZES4_9BACL</name>
<evidence type="ECO:0000313" key="1">
    <source>
        <dbReference type="EMBL" id="URN94535.1"/>
    </source>
</evidence>
<evidence type="ECO:0000313" key="2">
    <source>
        <dbReference type="Proteomes" id="UP001056756"/>
    </source>
</evidence>
<dbReference type="Proteomes" id="UP001056756">
    <property type="component" value="Chromosome"/>
</dbReference>
<gene>
    <name evidence="1" type="ORF">NAG76_22405</name>
</gene>